<keyword evidence="3" id="KW-1185">Reference proteome</keyword>
<feature type="transmembrane region" description="Helical" evidence="1">
    <location>
        <begin position="459"/>
        <end position="481"/>
    </location>
</feature>
<feature type="transmembrane region" description="Helical" evidence="1">
    <location>
        <begin position="12"/>
        <end position="34"/>
    </location>
</feature>
<feature type="transmembrane region" description="Helical" evidence="1">
    <location>
        <begin position="331"/>
        <end position="353"/>
    </location>
</feature>
<dbReference type="Gene3D" id="3.30.70.1440">
    <property type="entry name" value="Multidrug efflux transporter AcrB pore domain"/>
    <property type="match status" value="1"/>
</dbReference>
<feature type="transmembrane region" description="Helical" evidence="1">
    <location>
        <begin position="877"/>
        <end position="894"/>
    </location>
</feature>
<dbReference type="Proteomes" id="UP001254759">
    <property type="component" value="Unassembled WGS sequence"/>
</dbReference>
<evidence type="ECO:0000313" key="3">
    <source>
        <dbReference type="Proteomes" id="UP001254759"/>
    </source>
</evidence>
<feature type="transmembrane region" description="Helical" evidence="1">
    <location>
        <begin position="387"/>
        <end position="407"/>
    </location>
</feature>
<dbReference type="RefSeq" id="WP_310091462.1">
    <property type="nucleotide sequence ID" value="NZ_JAVDTT010000001.1"/>
</dbReference>
<feature type="transmembrane region" description="Helical" evidence="1">
    <location>
        <begin position="360"/>
        <end position="381"/>
    </location>
</feature>
<comment type="caution">
    <text evidence="2">The sequence shown here is derived from an EMBL/GenBank/DDBJ whole genome shotgun (WGS) entry which is preliminary data.</text>
</comment>
<dbReference type="InterPro" id="IPR001036">
    <property type="entry name" value="Acrflvin-R"/>
</dbReference>
<dbReference type="Pfam" id="PF00873">
    <property type="entry name" value="ACR_tran"/>
    <property type="match status" value="1"/>
</dbReference>
<dbReference type="InterPro" id="IPR027463">
    <property type="entry name" value="AcrB_DN_DC_subdom"/>
</dbReference>
<feature type="transmembrane region" description="Helical" evidence="1">
    <location>
        <begin position="518"/>
        <end position="538"/>
    </location>
</feature>
<feature type="transmembrane region" description="Helical" evidence="1">
    <location>
        <begin position="847"/>
        <end position="870"/>
    </location>
</feature>
<dbReference type="SUPFAM" id="SSF82714">
    <property type="entry name" value="Multidrug efflux transporter AcrB TolC docking domain, DN and DC subdomains"/>
    <property type="match status" value="2"/>
</dbReference>
<reference evidence="2 3" key="1">
    <citation type="submission" date="2023-07" db="EMBL/GenBank/DDBJ databases">
        <title>Sorghum-associated microbial communities from plants grown in Nebraska, USA.</title>
        <authorList>
            <person name="Schachtman D."/>
        </authorList>
    </citation>
    <scope>NUCLEOTIDE SEQUENCE [LARGE SCALE GENOMIC DNA]</scope>
    <source>
        <strain evidence="2 3">BE107</strain>
    </source>
</reference>
<dbReference type="SUPFAM" id="SSF82866">
    <property type="entry name" value="Multidrug efflux transporter AcrB transmembrane domain"/>
    <property type="match status" value="2"/>
</dbReference>
<evidence type="ECO:0000256" key="1">
    <source>
        <dbReference type="SAM" id="Phobius"/>
    </source>
</evidence>
<gene>
    <name evidence="2" type="ORF">J2W94_001391</name>
</gene>
<dbReference type="Gene3D" id="3.30.70.1320">
    <property type="entry name" value="Multidrug efflux transporter AcrB pore domain like"/>
    <property type="match status" value="1"/>
</dbReference>
<dbReference type="PANTHER" id="PTHR32063:SF77">
    <property type="entry name" value="ACR FAMILY TRANSPORT PROTEIN"/>
    <property type="match status" value="1"/>
</dbReference>
<feature type="transmembrane region" description="Helical" evidence="1">
    <location>
        <begin position="906"/>
        <end position="929"/>
    </location>
</feature>
<protein>
    <submittedName>
        <fullName evidence="2">Multidrug efflux pump subunit AcrB</fullName>
    </submittedName>
</protein>
<feature type="transmembrane region" description="Helical" evidence="1">
    <location>
        <begin position="427"/>
        <end position="447"/>
    </location>
</feature>
<dbReference type="PANTHER" id="PTHR32063">
    <property type="match status" value="1"/>
</dbReference>
<feature type="transmembrane region" description="Helical" evidence="1">
    <location>
        <begin position="950"/>
        <end position="969"/>
    </location>
</feature>
<accession>A0ABU1RQT8</accession>
<name>A0ABU1RQT8_9GAMM</name>
<dbReference type="Gene3D" id="3.30.2090.10">
    <property type="entry name" value="Multidrug efflux transporter AcrB TolC docking domain, DN and DC subdomains"/>
    <property type="match status" value="2"/>
</dbReference>
<dbReference type="Gene3D" id="1.20.1640.10">
    <property type="entry name" value="Multidrug efflux transporter AcrB transmembrane domain"/>
    <property type="match status" value="2"/>
</dbReference>
<keyword evidence="1" id="KW-0812">Transmembrane</keyword>
<dbReference type="EMBL" id="JAVDTT010000001">
    <property type="protein sequence ID" value="MDR6841127.1"/>
    <property type="molecule type" value="Genomic_DNA"/>
</dbReference>
<dbReference type="Gene3D" id="3.30.70.1430">
    <property type="entry name" value="Multidrug efflux transporter AcrB pore domain"/>
    <property type="match status" value="2"/>
</dbReference>
<sequence>MNLNVSTWSIHNPVAVILLFVLLTVVGIGGFFAMKVQNFPDIDFPIITVTAELPGASPPQIESDVARKIEDALANIPKIKHISSTLTDGTATITAEFLLDKPVQEALDEVRDAVSSTRSDLPADLRDPVITKSTLADSPVMTYTIVSTRLDEEALSWFIDNEVRKRLLAVPGIGAVSRVGGVDREVRVELDPDRLLALNATAVDISRQLAELQQEASGGRVEVGGGEQSVRTIATVATAQDVAALDISLGDGRRIRLDQVATVSDTTAEPRSMAMFNGKSAVGFDVLRARGAGEIEVAEAAQAVMEELKAAHPEIEFTEAVNSIDPIVDNYHGSMTLLLEGAVLAVIVVFFFLRDWRATFIAAVALPLSAIPTFAVMYLMGFTLNTVSLLSLSLVIGVLVDDAIVEIENIERHLLMGKPPMQASIEAANEIGLAVIATTFTLIAVFLPTSLMGGMVGKYFVQFGWTAAVAVFFSLVVARMLTPTMAAYMLKAPEKKLEPPRWSETYLRCVRWCLQHRGLTMAATGLLIVGGIALAFTLPGEFIPADDGDQTQATLSLPPGSTLADTRALAEIARGVIAESPHVVSVYTAIGGSSSASGEPDESGSAPSVGTAVLTMNLVPRADRDGLNRQVVEDQLRKALSVVPGARISVGMEGMGEGYSLALGSEDGQLLAQHAALVERELRTLPGIGTVSSSASLVRPELIVRPDFARAADLGVTSAAIAETLRVATSGDYSQALAKLNLSERQIPIVVRLADRGRDDLETLRRLPVPGARGAVPLESVADLQILSGPSELTRYDRTRNINLTVELNGQPLGEVEKAANALPSLENLPNGVTITSTGDAENMSELATGFAIAMLAGVLCVYMVLVLLLKDFAQPLTVLVALVLSVPGAFLALSLTGSSLSMPSMIGLIMLMGITTKNAILLVDYIVLARRDHGMDRLDAIIDACRKRARPIIMTTIAMGAGMLPIALGVGADASFRSPMAIGVIGGLITSTALCLLVIPIAYSYVDDAIGSMKARFKNDDRTSVVGSPEKWA</sequence>
<organism evidence="2 3">
    <name type="scientific">Pseudoxanthomonas sacheonensis</name>
    <dbReference type="NCBI Taxonomy" id="443615"/>
    <lineage>
        <taxon>Bacteria</taxon>
        <taxon>Pseudomonadati</taxon>
        <taxon>Pseudomonadota</taxon>
        <taxon>Gammaproteobacteria</taxon>
        <taxon>Lysobacterales</taxon>
        <taxon>Lysobacteraceae</taxon>
        <taxon>Pseudoxanthomonas</taxon>
    </lineage>
</organism>
<dbReference type="PRINTS" id="PR00702">
    <property type="entry name" value="ACRIFLAVINRP"/>
</dbReference>
<proteinExistence type="predicted"/>
<dbReference type="SUPFAM" id="SSF82693">
    <property type="entry name" value="Multidrug efflux transporter AcrB pore domain, PN1, PN2, PC1 and PC2 subdomains"/>
    <property type="match status" value="3"/>
</dbReference>
<keyword evidence="1" id="KW-0472">Membrane</keyword>
<keyword evidence="1" id="KW-1133">Transmembrane helix</keyword>
<feature type="transmembrane region" description="Helical" evidence="1">
    <location>
        <begin position="981"/>
        <end position="1007"/>
    </location>
</feature>
<evidence type="ECO:0000313" key="2">
    <source>
        <dbReference type="EMBL" id="MDR6841127.1"/>
    </source>
</evidence>